<dbReference type="GeneID" id="12446852"/>
<feature type="transmembrane region" description="Helical" evidence="7">
    <location>
        <begin position="101"/>
        <end position="128"/>
    </location>
</feature>
<dbReference type="Pfam" id="PF02080">
    <property type="entry name" value="TrkA_C"/>
    <property type="match status" value="2"/>
</dbReference>
<dbReference type="Proteomes" id="UP000007954">
    <property type="component" value="Chromosome"/>
</dbReference>
<dbReference type="Gene3D" id="3.30.70.1450">
    <property type="entry name" value="Regulator of K+ conductance, C-terminal domain"/>
    <property type="match status" value="2"/>
</dbReference>
<accession>G0LKR2</accession>
<dbReference type="GO" id="GO:0008324">
    <property type="term" value="F:monoatomic cation transmembrane transporter activity"/>
    <property type="evidence" value="ECO:0007669"/>
    <property type="project" value="InterPro"/>
</dbReference>
<reference evidence="9 10" key="1">
    <citation type="journal article" date="2011" name="PLoS ONE">
        <title>Haloquadratum walsbyi: limited diversity in a global pond.</title>
        <authorList>
            <person name="Dyall-Smith M."/>
            <person name="Pfeiffer F."/>
            <person name="Klee K."/>
            <person name="Palm P."/>
            <person name="Gross K."/>
            <person name="Schuster S.C."/>
            <person name="Rampp M."/>
            <person name="Oesterhelt D."/>
        </authorList>
    </citation>
    <scope>NUCLEOTIDE SEQUENCE [LARGE SCALE GENOMIC DNA]</scope>
    <source>
        <strain evidence="10">DSM 16854 / JCM 12705 / C23</strain>
    </source>
</reference>
<dbReference type="RefSeq" id="WP_014555746.1">
    <property type="nucleotide sequence ID" value="NC_017459.1"/>
</dbReference>
<evidence type="ECO:0000256" key="4">
    <source>
        <dbReference type="ARBA" id="ARBA00022737"/>
    </source>
</evidence>
<feature type="transmembrane region" description="Helical" evidence="7">
    <location>
        <begin position="539"/>
        <end position="562"/>
    </location>
</feature>
<organism evidence="9 10">
    <name type="scientific">Haloquadratum walsbyi (strain DSM 16854 / JCM 12705 / C23)</name>
    <dbReference type="NCBI Taxonomy" id="768065"/>
    <lineage>
        <taxon>Archaea</taxon>
        <taxon>Methanobacteriati</taxon>
        <taxon>Methanobacteriota</taxon>
        <taxon>Stenosarchaea group</taxon>
        <taxon>Halobacteria</taxon>
        <taxon>Halobacteriales</taxon>
        <taxon>Haloferacaceae</taxon>
        <taxon>Haloquadratum</taxon>
    </lineage>
</organism>
<comment type="subcellular location">
    <subcellularLocation>
        <location evidence="1">Membrane</location>
        <topology evidence="1">Multi-pass membrane protein</topology>
    </subcellularLocation>
</comment>
<feature type="transmembrane region" description="Helical" evidence="7">
    <location>
        <begin position="192"/>
        <end position="211"/>
    </location>
</feature>
<dbReference type="InterPro" id="IPR036721">
    <property type="entry name" value="RCK_C_sf"/>
</dbReference>
<feature type="transmembrane region" description="Helical" evidence="7">
    <location>
        <begin position="6"/>
        <end position="24"/>
    </location>
</feature>
<protein>
    <submittedName>
        <fullName evidence="9">DASS family transport protein</fullName>
    </submittedName>
</protein>
<keyword evidence="4" id="KW-0677">Repeat</keyword>
<feature type="transmembrane region" description="Helical" evidence="7">
    <location>
        <begin position="31"/>
        <end position="49"/>
    </location>
</feature>
<evidence type="ECO:0000313" key="10">
    <source>
        <dbReference type="Proteomes" id="UP000007954"/>
    </source>
</evidence>
<feature type="domain" description="RCK C-terminal" evidence="8">
    <location>
        <begin position="312"/>
        <end position="396"/>
    </location>
</feature>
<dbReference type="Pfam" id="PF03600">
    <property type="entry name" value="CitMHS"/>
    <property type="match status" value="1"/>
</dbReference>
<keyword evidence="3 7" id="KW-0812">Transmembrane</keyword>
<dbReference type="CDD" id="cd01115">
    <property type="entry name" value="SLC13_permease"/>
    <property type="match status" value="1"/>
</dbReference>
<feature type="transmembrane region" description="Helical" evidence="7">
    <location>
        <begin position="55"/>
        <end position="72"/>
    </location>
</feature>
<evidence type="ECO:0000259" key="8">
    <source>
        <dbReference type="PROSITE" id="PS51202"/>
    </source>
</evidence>
<dbReference type="OrthoDB" id="21388at2157"/>
<gene>
    <name evidence="9" type="ordered locus">Hqrw_2118</name>
</gene>
<evidence type="ECO:0000256" key="5">
    <source>
        <dbReference type="ARBA" id="ARBA00022989"/>
    </source>
</evidence>
<evidence type="ECO:0000313" key="9">
    <source>
        <dbReference type="EMBL" id="CCC40020.1"/>
    </source>
</evidence>
<evidence type="ECO:0000256" key="3">
    <source>
        <dbReference type="ARBA" id="ARBA00022692"/>
    </source>
</evidence>
<feature type="transmembrane region" description="Helical" evidence="7">
    <location>
        <begin position="582"/>
        <end position="602"/>
    </location>
</feature>
<dbReference type="PROSITE" id="PS51202">
    <property type="entry name" value="RCK_C"/>
    <property type="match status" value="2"/>
</dbReference>
<dbReference type="KEGG" id="hwc:Hqrw_2118"/>
<dbReference type="AlphaFoldDB" id="G0LKR2"/>
<evidence type="ECO:0000256" key="7">
    <source>
        <dbReference type="SAM" id="Phobius"/>
    </source>
</evidence>
<dbReference type="GO" id="GO:0006813">
    <property type="term" value="P:potassium ion transport"/>
    <property type="evidence" value="ECO:0007669"/>
    <property type="project" value="InterPro"/>
</dbReference>
<dbReference type="PANTHER" id="PTHR43652:SF2">
    <property type="entry name" value="BASIC AMINO ACID ANTIPORTER YFCC-RELATED"/>
    <property type="match status" value="1"/>
</dbReference>
<dbReference type="InterPro" id="IPR004680">
    <property type="entry name" value="Cit_transptr-like_dom"/>
</dbReference>
<feature type="transmembrane region" description="Helical" evidence="7">
    <location>
        <begin position="414"/>
        <end position="446"/>
    </location>
</feature>
<dbReference type="EMBL" id="FR746099">
    <property type="protein sequence ID" value="CCC40020.1"/>
    <property type="molecule type" value="Genomic_DNA"/>
</dbReference>
<sequence length="604" mass="64533">MPEVTVGTVLVFLIIIVALVLFVTEPVPIDVTALGIMVTLMMLGPWTGISPRDGVSGFANPATMTILAMMILSEGVRRTGVIQRLEEIVTSYTGESSHKQLGATIGIVGPLSGIINNTAAVAILLPMVSDLAHENGTSPSKLLLPLSYASMAGGMLTLIGTSTNLLASTIASRLATDYPSLHAFSMFEFTQLGLLVFLVGAAYLLTIGYWLTPSHVTPRSEFETTHREEFLTEITIGNTSPLVGMTIQEALQQIEFEGNVTQLIRRDDYYREPRLSMIIQSDDAFMIRLTENALRTLYDVEGIEFVPEVTPQGDLDALAPGQTLVEIVITAGSDLVSETIETSGFQDQYQAGVLAIRRGGKTTHERLTEHRIQPGDMLLVESDSNTIDRLADDPNVVVAGEIDLQQFRSSKLPLAVGVVLSVVALAAVGILPIMVAALGGVIIMFVTDIIKPAEAYDAVQWDVIFLLSGVIPLGRALSETGGADLLGTLIVSTADFLPIIAVLGLFYLLTAAMTNLISNQASVVLFIPIAADTAARLNANAFAFILAVTFAASTAFMSPVGYQTNLFVYGPGGYEFSDYARVGGPLQVILAIVTTLGIAMFWGL</sequence>
<feature type="domain" description="RCK C-terminal" evidence="8">
    <location>
        <begin position="217"/>
        <end position="303"/>
    </location>
</feature>
<dbReference type="HOGENOM" id="CLU_005170_6_1_2"/>
<dbReference type="PANTHER" id="PTHR43652">
    <property type="entry name" value="BASIC AMINO ACID ANTIPORTER YFCC-RELATED"/>
    <property type="match status" value="1"/>
</dbReference>
<keyword evidence="6 7" id="KW-0472">Membrane</keyword>
<dbReference type="SUPFAM" id="SSF116726">
    <property type="entry name" value="TrkA C-terminal domain-like"/>
    <property type="match status" value="2"/>
</dbReference>
<keyword evidence="5 7" id="KW-1133">Transmembrane helix</keyword>
<feature type="transmembrane region" description="Helical" evidence="7">
    <location>
        <begin position="496"/>
        <end position="518"/>
    </location>
</feature>
<evidence type="ECO:0000256" key="6">
    <source>
        <dbReference type="ARBA" id="ARBA00023136"/>
    </source>
</evidence>
<dbReference type="InterPro" id="IPR051679">
    <property type="entry name" value="DASS-Related_Transporters"/>
</dbReference>
<proteinExistence type="predicted"/>
<dbReference type="GO" id="GO:0005886">
    <property type="term" value="C:plasma membrane"/>
    <property type="evidence" value="ECO:0007669"/>
    <property type="project" value="TreeGrafter"/>
</dbReference>
<name>G0LKR2_HALWC</name>
<dbReference type="InterPro" id="IPR006037">
    <property type="entry name" value="RCK_C"/>
</dbReference>
<evidence type="ECO:0000256" key="1">
    <source>
        <dbReference type="ARBA" id="ARBA00004141"/>
    </source>
</evidence>
<evidence type="ECO:0000256" key="2">
    <source>
        <dbReference type="ARBA" id="ARBA00022448"/>
    </source>
</evidence>
<keyword evidence="2" id="KW-0813">Transport</keyword>